<proteinExistence type="predicted"/>
<protein>
    <recommendedName>
        <fullName evidence="3">Transposase (putative) YhgA-like domain-containing protein</fullName>
    </recommendedName>
</protein>
<accession>A0A1V1P5Z1</accession>
<dbReference type="EMBL" id="ATBP01000465">
    <property type="protein sequence ID" value="ETR70208.1"/>
    <property type="molecule type" value="Genomic_DNA"/>
</dbReference>
<evidence type="ECO:0000313" key="2">
    <source>
        <dbReference type="Proteomes" id="UP000189670"/>
    </source>
</evidence>
<gene>
    <name evidence="1" type="ORF">OMM_03406</name>
</gene>
<name>A0A1V1P5Z1_9BACT</name>
<evidence type="ECO:0000313" key="1">
    <source>
        <dbReference type="EMBL" id="ETR70208.1"/>
    </source>
</evidence>
<comment type="caution">
    <text evidence="1">The sequence shown here is derived from an EMBL/GenBank/DDBJ whole genome shotgun (WGS) entry which is preliminary data.</text>
</comment>
<sequence length="307" mass="36563">MSKNSNSSSNPKSHDNLFKWLIRSFINEFFTYFFPSIKVRSFRFIDKEFISRYEAMKDSLKGDLFIAAEVELDNRVFEIVIHHENQSTREHMDERVYEYHCYAWLLKRKPVWSIVFFTDDAVWRKPVSDKFWYGFDSQNHKQYHKFDVIKLKSHMSSELIQKQSLFCKLLSLKANDKGTDPEELVRLIYRSVSEMKKSLSRDKLLLIEQFVSFYKKIPQETFEHIKKEVDMTGYAETISDYYFQEGERKGERKTRLFTTKVSVDRSRIGRSKKEITPFEQAMDSVDIHGYIFQAGQARQAMDSVDTL</sequence>
<dbReference type="AlphaFoldDB" id="A0A1V1P5Z1"/>
<reference evidence="2" key="1">
    <citation type="submission" date="2012-11" db="EMBL/GenBank/DDBJ databases">
        <authorList>
            <person name="Lucero-Rivera Y.E."/>
            <person name="Tovar-Ramirez D."/>
        </authorList>
    </citation>
    <scope>NUCLEOTIDE SEQUENCE [LARGE SCALE GENOMIC DNA]</scope>
    <source>
        <strain evidence="2">Araruama</strain>
    </source>
</reference>
<dbReference type="Proteomes" id="UP000189670">
    <property type="component" value="Unassembled WGS sequence"/>
</dbReference>
<evidence type="ECO:0008006" key="3">
    <source>
        <dbReference type="Google" id="ProtNLM"/>
    </source>
</evidence>
<organism evidence="1 2">
    <name type="scientific">Candidatus Magnetoglobus multicellularis str. Araruama</name>
    <dbReference type="NCBI Taxonomy" id="890399"/>
    <lineage>
        <taxon>Bacteria</taxon>
        <taxon>Pseudomonadati</taxon>
        <taxon>Thermodesulfobacteriota</taxon>
        <taxon>Desulfobacteria</taxon>
        <taxon>Desulfobacterales</taxon>
        <taxon>Desulfobacteraceae</taxon>
        <taxon>Candidatus Magnetoglobus</taxon>
    </lineage>
</organism>